<keyword evidence="1" id="KW-1133">Transmembrane helix</keyword>
<dbReference type="PIRSF" id="PIRSF038991">
    <property type="entry name" value="Protein_AbrB"/>
    <property type="match status" value="1"/>
</dbReference>
<comment type="caution">
    <text evidence="2">The sequence shown here is derived from an EMBL/GenBank/DDBJ whole genome shotgun (WGS) entry which is preliminary data.</text>
</comment>
<keyword evidence="1" id="KW-0812">Transmembrane</keyword>
<sequence length="368" mass="39034">MKTPENQTKGKQLLEALLCGLAGGTVFSWIGLPLAWMLGPLTAVILWNLLTKRTLYWPKSFKNGGQMLLGYSMGLSFTADSAAQIAGQLPSMTVSTVLMVVFGLGIAFLASRMTGVNTPSAVMGTTPGGLSQMTMLSEEIRGADPTIVTFMQTIRMLAVTFMVPMLTTFAFAGGAGSGITASAADAEQTVSGGGLMYLLMAVIAVFAGTTLALRLRFPTPWILGPLITAAILTVSGFPAPHLPPLLMVAAQLLLGVYLGLGIRLDMLKDWRKLLPFSLVSGALMVGFALLLAYILHLIHPMSMATAFLCIAPGGLPEMGVTAHEVGADVSMVAAYQLFRVFFILFLVPLFLRFAFGRQDTAGKAVESM</sequence>
<dbReference type="RefSeq" id="WP_063181155.1">
    <property type="nucleotide sequence ID" value="NZ_LQNT01000009.1"/>
</dbReference>
<keyword evidence="1" id="KW-0472">Membrane</keyword>
<dbReference type="PANTHER" id="PTHR38457">
    <property type="entry name" value="REGULATOR ABRB-RELATED"/>
    <property type="match status" value="1"/>
</dbReference>
<feature type="transmembrane region" description="Helical" evidence="1">
    <location>
        <begin position="156"/>
        <end position="175"/>
    </location>
</feature>
<feature type="transmembrane region" description="Helical" evidence="1">
    <location>
        <begin position="220"/>
        <end position="239"/>
    </location>
</feature>
<dbReference type="GO" id="GO:0010468">
    <property type="term" value="P:regulation of gene expression"/>
    <property type="evidence" value="ECO:0007669"/>
    <property type="project" value="InterPro"/>
</dbReference>
<dbReference type="NCBIfam" id="TIGR03082">
    <property type="entry name" value="Gneg_AbrB_dup"/>
    <property type="match status" value="2"/>
</dbReference>
<dbReference type="Pfam" id="PF05145">
    <property type="entry name" value="AbrB"/>
    <property type="match status" value="1"/>
</dbReference>
<feature type="transmembrane region" description="Helical" evidence="1">
    <location>
        <begin position="245"/>
        <end position="264"/>
    </location>
</feature>
<organism evidence="2 3">
    <name type="scientific">Bhargavaea cecembensis</name>
    <dbReference type="NCBI Taxonomy" id="394098"/>
    <lineage>
        <taxon>Bacteria</taxon>
        <taxon>Bacillati</taxon>
        <taxon>Bacillota</taxon>
        <taxon>Bacilli</taxon>
        <taxon>Bacillales</taxon>
        <taxon>Caryophanaceae</taxon>
        <taxon>Bhargavaea</taxon>
    </lineage>
</organism>
<dbReference type="PANTHER" id="PTHR38457:SF1">
    <property type="entry name" value="REGULATOR ABRB-RELATED"/>
    <property type="match status" value="1"/>
</dbReference>
<evidence type="ECO:0000313" key="2">
    <source>
        <dbReference type="EMBL" id="KZE39033.1"/>
    </source>
</evidence>
<dbReference type="GO" id="GO:0016020">
    <property type="term" value="C:membrane"/>
    <property type="evidence" value="ECO:0007669"/>
    <property type="project" value="InterPro"/>
</dbReference>
<gene>
    <name evidence="2" type="ORF">AV656_09050</name>
</gene>
<dbReference type="AlphaFoldDB" id="A0A161SME8"/>
<proteinExistence type="predicted"/>
<dbReference type="EMBL" id="LQNT01000009">
    <property type="protein sequence ID" value="KZE39033.1"/>
    <property type="molecule type" value="Genomic_DNA"/>
</dbReference>
<evidence type="ECO:0008006" key="4">
    <source>
        <dbReference type="Google" id="ProtNLM"/>
    </source>
</evidence>
<evidence type="ECO:0000256" key="1">
    <source>
        <dbReference type="SAM" id="Phobius"/>
    </source>
</evidence>
<feature type="transmembrane region" description="Helical" evidence="1">
    <location>
        <begin position="12"/>
        <end position="30"/>
    </location>
</feature>
<dbReference type="Proteomes" id="UP000076490">
    <property type="component" value="Unassembled WGS sequence"/>
</dbReference>
<dbReference type="InterPro" id="IPR017516">
    <property type="entry name" value="AbrB_dup"/>
</dbReference>
<dbReference type="OrthoDB" id="5460360at2"/>
<name>A0A161SME8_9BACL</name>
<reference evidence="2 3" key="1">
    <citation type="submission" date="2016-01" db="EMBL/GenBank/DDBJ databases">
        <title>Whole genome sequencing of Bhargavaea cecembensis T14.</title>
        <authorList>
            <person name="Hong K.W."/>
        </authorList>
    </citation>
    <scope>NUCLEOTIDE SEQUENCE [LARGE SCALE GENOMIC DNA]</scope>
    <source>
        <strain evidence="2 3">T14</strain>
    </source>
</reference>
<feature type="transmembrane region" description="Helical" evidence="1">
    <location>
        <begin position="337"/>
        <end position="355"/>
    </location>
</feature>
<feature type="transmembrane region" description="Helical" evidence="1">
    <location>
        <begin position="195"/>
        <end position="213"/>
    </location>
</feature>
<feature type="transmembrane region" description="Helical" evidence="1">
    <location>
        <begin position="92"/>
        <end position="110"/>
    </location>
</feature>
<accession>A0A161SME8</accession>
<dbReference type="InterPro" id="IPR007820">
    <property type="entry name" value="AbrB_fam"/>
</dbReference>
<feature type="transmembrane region" description="Helical" evidence="1">
    <location>
        <begin position="276"/>
        <end position="298"/>
    </location>
</feature>
<protein>
    <recommendedName>
        <fullName evidence="4">AbrB family transcriptional regulator</fullName>
    </recommendedName>
</protein>
<evidence type="ECO:0000313" key="3">
    <source>
        <dbReference type="Proteomes" id="UP000076490"/>
    </source>
</evidence>